<feature type="compositionally biased region" description="Basic and acidic residues" evidence="1">
    <location>
        <begin position="185"/>
        <end position="198"/>
    </location>
</feature>
<proteinExistence type="predicted"/>
<name>A0A426ZM30_ENSVE</name>
<dbReference type="EMBL" id="AMZH03005982">
    <property type="protein sequence ID" value="RRT64985.1"/>
    <property type="molecule type" value="Genomic_DNA"/>
</dbReference>
<evidence type="ECO:0000256" key="1">
    <source>
        <dbReference type="SAM" id="MobiDB-lite"/>
    </source>
</evidence>
<evidence type="ECO:0000313" key="2">
    <source>
        <dbReference type="EMBL" id="RRT64985.1"/>
    </source>
</evidence>
<gene>
    <name evidence="2" type="ORF">B296_00015645</name>
</gene>
<sequence length="210" mass="23533">MLPCSSGEGRTIDLSTDADWCVPHLTMFIERRARVSQGVQLVIASLINRQLCYENHGFEPRLKSVGQAETKVDMDWLRLKSTRQAETKVRIDWPRLESVALAETEDFLGWFSLSVDALEARKVVTAWVPRPETSRPIANPAIEKHVPIEVRPPTKKLKRSGDSIGPIKEASPAPTPKPRPAPEVPRGDGSCRKKEKGVAHPWAMRDLCRV</sequence>
<reference evidence="2 3" key="1">
    <citation type="journal article" date="2014" name="Agronomy (Basel)">
        <title>A Draft Genome Sequence for Ensete ventricosum, the Drought-Tolerant Tree Against Hunger.</title>
        <authorList>
            <person name="Harrison J."/>
            <person name="Moore K.A."/>
            <person name="Paszkiewicz K."/>
            <person name="Jones T."/>
            <person name="Grant M."/>
            <person name="Ambacheew D."/>
            <person name="Muzemil S."/>
            <person name="Studholme D.J."/>
        </authorList>
    </citation>
    <scope>NUCLEOTIDE SEQUENCE [LARGE SCALE GENOMIC DNA]</scope>
</reference>
<evidence type="ECO:0000313" key="3">
    <source>
        <dbReference type="Proteomes" id="UP000287651"/>
    </source>
</evidence>
<accession>A0A426ZM30</accession>
<feature type="compositionally biased region" description="Pro residues" evidence="1">
    <location>
        <begin position="173"/>
        <end position="183"/>
    </location>
</feature>
<dbReference type="AlphaFoldDB" id="A0A426ZM30"/>
<organism evidence="2 3">
    <name type="scientific">Ensete ventricosum</name>
    <name type="common">Abyssinian banana</name>
    <name type="synonym">Musa ensete</name>
    <dbReference type="NCBI Taxonomy" id="4639"/>
    <lineage>
        <taxon>Eukaryota</taxon>
        <taxon>Viridiplantae</taxon>
        <taxon>Streptophyta</taxon>
        <taxon>Embryophyta</taxon>
        <taxon>Tracheophyta</taxon>
        <taxon>Spermatophyta</taxon>
        <taxon>Magnoliopsida</taxon>
        <taxon>Liliopsida</taxon>
        <taxon>Zingiberales</taxon>
        <taxon>Musaceae</taxon>
        <taxon>Ensete</taxon>
    </lineage>
</organism>
<comment type="caution">
    <text evidence="2">The sequence shown here is derived from an EMBL/GenBank/DDBJ whole genome shotgun (WGS) entry which is preliminary data.</text>
</comment>
<protein>
    <submittedName>
        <fullName evidence="2">Uncharacterized protein</fullName>
    </submittedName>
</protein>
<dbReference type="Proteomes" id="UP000287651">
    <property type="component" value="Unassembled WGS sequence"/>
</dbReference>
<feature type="region of interest" description="Disordered" evidence="1">
    <location>
        <begin position="148"/>
        <end position="199"/>
    </location>
</feature>